<accession>A0AAE0I6V6</accession>
<sequence length="51" mass="5932">MIVKLTEPMTLIAQKIQTSISVNNEQIKTLSDTRLTREDVLRNLYVQRESL</sequence>
<gene>
    <name evidence="1" type="ORF">B0H66DRAFT_558091</name>
</gene>
<evidence type="ECO:0000313" key="1">
    <source>
        <dbReference type="EMBL" id="KAK3318726.1"/>
    </source>
</evidence>
<name>A0AAE0I6V6_9PEZI</name>
<reference evidence="1" key="2">
    <citation type="submission" date="2023-06" db="EMBL/GenBank/DDBJ databases">
        <authorList>
            <consortium name="Lawrence Berkeley National Laboratory"/>
            <person name="Haridas S."/>
            <person name="Hensen N."/>
            <person name="Bonometti L."/>
            <person name="Westerberg I."/>
            <person name="Brannstrom I.O."/>
            <person name="Guillou S."/>
            <person name="Cros-Aarteil S."/>
            <person name="Calhoun S."/>
            <person name="Kuo A."/>
            <person name="Mondo S."/>
            <person name="Pangilinan J."/>
            <person name="Riley R."/>
            <person name="Labutti K."/>
            <person name="Andreopoulos B."/>
            <person name="Lipzen A."/>
            <person name="Chen C."/>
            <person name="Yanf M."/>
            <person name="Daum C."/>
            <person name="Ng V."/>
            <person name="Clum A."/>
            <person name="Steindorff A."/>
            <person name="Ohm R."/>
            <person name="Martin F."/>
            <person name="Silar P."/>
            <person name="Natvig D."/>
            <person name="Lalanne C."/>
            <person name="Gautier V."/>
            <person name="Ament-Velasquez S.L."/>
            <person name="Kruys A."/>
            <person name="Hutchinson M.I."/>
            <person name="Powell A.J."/>
            <person name="Barry K."/>
            <person name="Miller A.N."/>
            <person name="Grigoriev I.V."/>
            <person name="Debuchy R."/>
            <person name="Gladieux P."/>
            <person name="Thoren M.H."/>
            <person name="Johannesson H."/>
        </authorList>
    </citation>
    <scope>NUCLEOTIDE SEQUENCE</scope>
    <source>
        <strain evidence="1">CBS 118394</strain>
    </source>
</reference>
<proteinExistence type="predicted"/>
<comment type="caution">
    <text evidence="1">The sequence shown here is derived from an EMBL/GenBank/DDBJ whole genome shotgun (WGS) entry which is preliminary data.</text>
</comment>
<dbReference type="AlphaFoldDB" id="A0AAE0I6V6"/>
<protein>
    <submittedName>
        <fullName evidence="1">Uncharacterized protein</fullName>
    </submittedName>
</protein>
<dbReference type="Proteomes" id="UP001283341">
    <property type="component" value="Unassembled WGS sequence"/>
</dbReference>
<evidence type="ECO:0000313" key="2">
    <source>
        <dbReference type="Proteomes" id="UP001283341"/>
    </source>
</evidence>
<reference evidence="1" key="1">
    <citation type="journal article" date="2023" name="Mol. Phylogenet. Evol.">
        <title>Genome-scale phylogeny and comparative genomics of the fungal order Sordariales.</title>
        <authorList>
            <person name="Hensen N."/>
            <person name="Bonometti L."/>
            <person name="Westerberg I."/>
            <person name="Brannstrom I.O."/>
            <person name="Guillou S."/>
            <person name="Cros-Aarteil S."/>
            <person name="Calhoun S."/>
            <person name="Haridas S."/>
            <person name="Kuo A."/>
            <person name="Mondo S."/>
            <person name="Pangilinan J."/>
            <person name="Riley R."/>
            <person name="LaButti K."/>
            <person name="Andreopoulos B."/>
            <person name="Lipzen A."/>
            <person name="Chen C."/>
            <person name="Yan M."/>
            <person name="Daum C."/>
            <person name="Ng V."/>
            <person name="Clum A."/>
            <person name="Steindorff A."/>
            <person name="Ohm R.A."/>
            <person name="Martin F."/>
            <person name="Silar P."/>
            <person name="Natvig D.O."/>
            <person name="Lalanne C."/>
            <person name="Gautier V."/>
            <person name="Ament-Velasquez S.L."/>
            <person name="Kruys A."/>
            <person name="Hutchinson M.I."/>
            <person name="Powell A.J."/>
            <person name="Barry K."/>
            <person name="Miller A.N."/>
            <person name="Grigoriev I.V."/>
            <person name="Debuchy R."/>
            <person name="Gladieux P."/>
            <person name="Hiltunen Thoren M."/>
            <person name="Johannesson H."/>
        </authorList>
    </citation>
    <scope>NUCLEOTIDE SEQUENCE</scope>
    <source>
        <strain evidence="1">CBS 118394</strain>
    </source>
</reference>
<dbReference type="EMBL" id="JAUEDM010000004">
    <property type="protein sequence ID" value="KAK3318726.1"/>
    <property type="molecule type" value="Genomic_DNA"/>
</dbReference>
<keyword evidence="2" id="KW-1185">Reference proteome</keyword>
<organism evidence="1 2">
    <name type="scientific">Apodospora peruviana</name>
    <dbReference type="NCBI Taxonomy" id="516989"/>
    <lineage>
        <taxon>Eukaryota</taxon>
        <taxon>Fungi</taxon>
        <taxon>Dikarya</taxon>
        <taxon>Ascomycota</taxon>
        <taxon>Pezizomycotina</taxon>
        <taxon>Sordariomycetes</taxon>
        <taxon>Sordariomycetidae</taxon>
        <taxon>Sordariales</taxon>
        <taxon>Lasiosphaeriaceae</taxon>
        <taxon>Apodospora</taxon>
    </lineage>
</organism>